<feature type="region of interest" description="Disordered" evidence="5">
    <location>
        <begin position="585"/>
        <end position="649"/>
    </location>
</feature>
<keyword evidence="4" id="KW-0539">Nucleus</keyword>
<dbReference type="GO" id="GO:0005634">
    <property type="term" value="C:nucleus"/>
    <property type="evidence" value="ECO:0007669"/>
    <property type="project" value="UniProtKB-SubCell"/>
</dbReference>
<evidence type="ECO:0000256" key="4">
    <source>
        <dbReference type="ARBA" id="ARBA00023242"/>
    </source>
</evidence>
<dbReference type="GO" id="GO:0006364">
    <property type="term" value="P:rRNA processing"/>
    <property type="evidence" value="ECO:0007669"/>
    <property type="project" value="UniProtKB-KW"/>
</dbReference>
<dbReference type="RefSeq" id="XP_002952121.1">
    <property type="nucleotide sequence ID" value="XM_002952075.1"/>
</dbReference>
<dbReference type="PANTHER" id="PTHR13026">
    <property type="entry name" value="NNP-1 PROTEIN NOVEL NUCLEAR PROTEIN 1 NOP52"/>
    <property type="match status" value="1"/>
</dbReference>
<evidence type="ECO:0000256" key="1">
    <source>
        <dbReference type="ARBA" id="ARBA00004123"/>
    </source>
</evidence>
<organism evidence="7">
    <name type="scientific">Volvox carteri f. nagariensis</name>
    <dbReference type="NCBI Taxonomy" id="3068"/>
    <lineage>
        <taxon>Eukaryota</taxon>
        <taxon>Viridiplantae</taxon>
        <taxon>Chlorophyta</taxon>
        <taxon>core chlorophytes</taxon>
        <taxon>Chlorophyceae</taxon>
        <taxon>CS clade</taxon>
        <taxon>Chlamydomonadales</taxon>
        <taxon>Volvocaceae</taxon>
        <taxon>Volvox</taxon>
    </lineage>
</organism>
<dbReference type="GeneID" id="9617263"/>
<dbReference type="Pfam" id="PF05997">
    <property type="entry name" value="Nop52"/>
    <property type="match status" value="1"/>
</dbReference>
<feature type="compositionally biased region" description="Basic residues" evidence="5">
    <location>
        <begin position="397"/>
        <end position="406"/>
    </location>
</feature>
<dbReference type="STRING" id="3068.D8U0B5"/>
<dbReference type="AlphaFoldDB" id="D8U0B5"/>
<evidence type="ECO:0000256" key="2">
    <source>
        <dbReference type="ARBA" id="ARBA00006374"/>
    </source>
</evidence>
<keyword evidence="3" id="KW-0698">rRNA processing</keyword>
<dbReference type="PANTHER" id="PTHR13026:SF0">
    <property type="entry name" value="RIBOSOMAL RNA PROCESSING 1B"/>
    <property type="match status" value="1"/>
</dbReference>
<feature type="region of interest" description="Disordered" evidence="5">
    <location>
        <begin position="293"/>
        <end position="322"/>
    </location>
</feature>
<feature type="compositionally biased region" description="Low complexity" evidence="5">
    <location>
        <begin position="459"/>
        <end position="475"/>
    </location>
</feature>
<feature type="region of interest" description="Disordered" evidence="5">
    <location>
        <begin position="364"/>
        <end position="573"/>
    </location>
</feature>
<sequence>MTSPQLGQPPKAKKQKREKPLLESLPSDGHPGHSKFARALASTDYQTREKGLHALKFWLLRKTDLHESDMSKIWKGLFYCFWHSDKAPVQAELAERLAAILTQLPEQSAYLYFTAFMATMRREWFGIDRLRMDKFLMLIRKFIHHMLGCLKASKWHADLVQRYADYLHHHVVLPGDTLPAAGVAYHCSDVFLDELRGVADGKSIPASALSSLLSPFMAALQNGEQAVLQRIGEGLFDTLLSELASPTDDSHYLQKLDVTALAAQLFERGASPGTRARNRQVLYDLSGALEKLQRKRQRVDEGAQAGPSSRNEETPKATKKQLKAKRAAVAAAAAAEAIAAAVQPSAANGDLSHVQMEDAPAVELKRKAKASDSTAPEPGQHEGSPAGNGNQKPETAKRKKLGSKKQRAVEMAQNGGSALEAATSPVNSAPASAKAGANGHGAGASHKEPTSGQKAALRASVAKLSASLDAAASAAHEPTKQKKSPGPAHQEPLKDDGAVAQHASTPGSASAAKPSALGKRPTPGSTAKAGPATAQKVHLQGNGAAATAKTPVQPKEDDNHGGRSQAVTTAKKGRVVINLKRNLYFEHGGPIPNPDLRTPPPARAKGGILKKTAQSCPPKVALASAPNSTAKQGHCKQASSKPTVKVLPKQARRASASLFF</sequence>
<keyword evidence="7" id="KW-1185">Reference proteome</keyword>
<name>D8U0B5_VOLCA</name>
<dbReference type="InParanoid" id="D8U0B5"/>
<feature type="region of interest" description="Disordered" evidence="5">
    <location>
        <begin position="1"/>
        <end position="33"/>
    </location>
</feature>
<dbReference type="GO" id="GO:0030688">
    <property type="term" value="C:preribosome, small subunit precursor"/>
    <property type="evidence" value="ECO:0007669"/>
    <property type="project" value="InterPro"/>
</dbReference>
<proteinExistence type="inferred from homology"/>
<comment type="subcellular location">
    <subcellularLocation>
        <location evidence="1">Nucleus</location>
    </subcellularLocation>
</comment>
<evidence type="ECO:0000256" key="5">
    <source>
        <dbReference type="SAM" id="MobiDB-lite"/>
    </source>
</evidence>
<protein>
    <submittedName>
        <fullName evidence="6">Uncharacterized protein</fullName>
    </submittedName>
</protein>
<dbReference type="Proteomes" id="UP000001058">
    <property type="component" value="Unassembled WGS sequence"/>
</dbReference>
<dbReference type="KEGG" id="vcn:VOLCADRAFT_105353"/>
<evidence type="ECO:0000313" key="6">
    <source>
        <dbReference type="EMBL" id="EFJ46912.1"/>
    </source>
</evidence>
<dbReference type="EMBL" id="GL378348">
    <property type="protein sequence ID" value="EFJ46912.1"/>
    <property type="molecule type" value="Genomic_DNA"/>
</dbReference>
<feature type="compositionally biased region" description="Polar residues" evidence="5">
    <location>
        <begin position="625"/>
        <end position="642"/>
    </location>
</feature>
<dbReference type="InterPro" id="IPR010301">
    <property type="entry name" value="RRP1"/>
</dbReference>
<evidence type="ECO:0000313" key="7">
    <source>
        <dbReference type="Proteomes" id="UP000001058"/>
    </source>
</evidence>
<comment type="similarity">
    <text evidence="2">Belongs to the RRP1 family.</text>
</comment>
<feature type="compositionally biased region" description="Pro residues" evidence="5">
    <location>
        <begin position="591"/>
        <end position="602"/>
    </location>
</feature>
<dbReference type="eggNOG" id="KOG3911">
    <property type="taxonomic scope" value="Eukaryota"/>
</dbReference>
<gene>
    <name evidence="6" type="ORF">VOLCADRAFT_105353</name>
</gene>
<reference evidence="6 7" key="1">
    <citation type="journal article" date="2010" name="Science">
        <title>Genomic analysis of organismal complexity in the multicellular green alga Volvox carteri.</title>
        <authorList>
            <person name="Prochnik S.E."/>
            <person name="Umen J."/>
            <person name="Nedelcu A.M."/>
            <person name="Hallmann A."/>
            <person name="Miller S.M."/>
            <person name="Nishii I."/>
            <person name="Ferris P."/>
            <person name="Kuo A."/>
            <person name="Mitros T."/>
            <person name="Fritz-Laylin L.K."/>
            <person name="Hellsten U."/>
            <person name="Chapman J."/>
            <person name="Simakov O."/>
            <person name="Rensing S.A."/>
            <person name="Terry A."/>
            <person name="Pangilinan J."/>
            <person name="Kapitonov V."/>
            <person name="Jurka J."/>
            <person name="Salamov A."/>
            <person name="Shapiro H."/>
            <person name="Schmutz J."/>
            <person name="Grimwood J."/>
            <person name="Lindquist E."/>
            <person name="Lucas S."/>
            <person name="Grigoriev I.V."/>
            <person name="Schmitt R."/>
            <person name="Kirk D."/>
            <person name="Rokhsar D.S."/>
        </authorList>
    </citation>
    <scope>NUCLEOTIDE SEQUENCE [LARGE SCALE GENOMIC DNA]</scope>
    <source>
        <strain evidence="7">f. Nagariensis / Eve</strain>
    </source>
</reference>
<accession>D8U0B5</accession>
<evidence type="ECO:0000256" key="3">
    <source>
        <dbReference type="ARBA" id="ARBA00022552"/>
    </source>
</evidence>
<dbReference type="OrthoDB" id="2019504at2759"/>